<dbReference type="InterPro" id="IPR036388">
    <property type="entry name" value="WH-like_DNA-bd_sf"/>
</dbReference>
<accession>A0A6H1ZM64</accession>
<organism evidence="1">
    <name type="scientific">viral metagenome</name>
    <dbReference type="NCBI Taxonomy" id="1070528"/>
    <lineage>
        <taxon>unclassified sequences</taxon>
        <taxon>metagenomes</taxon>
        <taxon>organismal metagenomes</taxon>
    </lineage>
</organism>
<reference evidence="1" key="1">
    <citation type="submission" date="2020-03" db="EMBL/GenBank/DDBJ databases">
        <title>The deep terrestrial virosphere.</title>
        <authorList>
            <person name="Holmfeldt K."/>
            <person name="Nilsson E."/>
            <person name="Simone D."/>
            <person name="Lopez-Fernandez M."/>
            <person name="Wu X."/>
            <person name="de Brujin I."/>
            <person name="Lundin D."/>
            <person name="Andersson A."/>
            <person name="Bertilsson S."/>
            <person name="Dopson M."/>
        </authorList>
    </citation>
    <scope>NUCLEOTIDE SEQUENCE</scope>
    <source>
        <strain evidence="1">TM448A00980</strain>
    </source>
</reference>
<evidence type="ECO:0000313" key="1">
    <source>
        <dbReference type="EMBL" id="QJA48521.1"/>
    </source>
</evidence>
<gene>
    <name evidence="1" type="ORF">TM448A00980_0014</name>
</gene>
<dbReference type="Gene3D" id="1.10.10.10">
    <property type="entry name" value="Winged helix-like DNA-binding domain superfamily/Winged helix DNA-binding domain"/>
    <property type="match status" value="1"/>
</dbReference>
<dbReference type="EMBL" id="MT144088">
    <property type="protein sequence ID" value="QJA48521.1"/>
    <property type="molecule type" value="Genomic_DNA"/>
</dbReference>
<proteinExistence type="predicted"/>
<protein>
    <submittedName>
        <fullName evidence="1">Putative DNA binding, helix-turn-helix domain containing protein</fullName>
    </submittedName>
</protein>
<dbReference type="Pfam" id="PF13730">
    <property type="entry name" value="HTH_36"/>
    <property type="match status" value="1"/>
</dbReference>
<dbReference type="AlphaFoldDB" id="A0A6H1ZM64"/>
<sequence>MEEQKKEFKIRDLRKKDQYKIDDAYLNGYSKLCSVYATAVYNSLSRHADFDTQQCFPSIELIAEQHNISKPSVIKGIKELEKWSIVRIIKGKDEKTKRQLRNTYILLDKNDWKPKPSQCPLYGAESMSGDSRVNVRDKSRVNDIDCKDNTEFKDNTVKVLQAELAGDVIPDLLKDKQKHIQIIGLWAKAKKIIFTGKEHQGSFIRRNLRAAQNLVPYDMERIMEVMAYLIRHADFKASLESVGKYIDDDLSNLSNKSTTFV</sequence>
<name>A0A6H1ZM64_9ZZZZ</name>